<proteinExistence type="inferred from homology"/>
<gene>
    <name evidence="10" type="ORF">FLP30_06440</name>
</gene>
<dbReference type="EC" id="2.7.1.12" evidence="3 9"/>
<evidence type="ECO:0000256" key="4">
    <source>
        <dbReference type="ARBA" id="ARBA00022679"/>
    </source>
</evidence>
<organism evidence="10 11">
    <name type="scientific">Acetobacter vaccinii</name>
    <dbReference type="NCBI Taxonomy" id="2592655"/>
    <lineage>
        <taxon>Bacteria</taxon>
        <taxon>Pseudomonadati</taxon>
        <taxon>Pseudomonadota</taxon>
        <taxon>Alphaproteobacteria</taxon>
        <taxon>Acetobacterales</taxon>
        <taxon>Acetobacteraceae</taxon>
        <taxon>Acetobacter</taxon>
    </lineage>
</organism>
<dbReference type="OrthoDB" id="9795716at2"/>
<name>A0A5C1YQ99_9PROT</name>
<keyword evidence="11" id="KW-1185">Reference proteome</keyword>
<keyword evidence="5 9" id="KW-0547">Nucleotide-binding</keyword>
<comment type="pathway">
    <text evidence="1">Carbohydrate acid metabolism.</text>
</comment>
<keyword evidence="7 9" id="KW-0067">ATP-binding</keyword>
<comment type="catalytic activity">
    <reaction evidence="8 9">
        <text>D-gluconate + ATP = 6-phospho-D-gluconate + ADP + H(+)</text>
        <dbReference type="Rhea" id="RHEA:19433"/>
        <dbReference type="ChEBI" id="CHEBI:15378"/>
        <dbReference type="ChEBI" id="CHEBI:18391"/>
        <dbReference type="ChEBI" id="CHEBI:30616"/>
        <dbReference type="ChEBI" id="CHEBI:58759"/>
        <dbReference type="ChEBI" id="CHEBI:456216"/>
        <dbReference type="EC" id="2.7.1.12"/>
    </reaction>
</comment>
<keyword evidence="6 9" id="KW-0418">Kinase</keyword>
<evidence type="ECO:0000313" key="10">
    <source>
        <dbReference type="EMBL" id="QEO17399.1"/>
    </source>
</evidence>
<keyword evidence="4 9" id="KW-0808">Transferase</keyword>
<dbReference type="InterPro" id="IPR006001">
    <property type="entry name" value="Therm_gnt_kin"/>
</dbReference>
<dbReference type="NCBIfam" id="TIGR01313">
    <property type="entry name" value="therm_gnt_kin"/>
    <property type="match status" value="1"/>
</dbReference>
<evidence type="ECO:0000256" key="1">
    <source>
        <dbReference type="ARBA" id="ARBA00004761"/>
    </source>
</evidence>
<dbReference type="GO" id="GO:0005737">
    <property type="term" value="C:cytoplasm"/>
    <property type="evidence" value="ECO:0007669"/>
    <property type="project" value="TreeGrafter"/>
</dbReference>
<sequence length="209" mass="22495">MQADTPTTLRPGLRPRLIVVMGVSGTGKTTFATALHEALGWPWQDADPLHSAASRAKMAAGIALDDQDRAGWLTRCHDWLARQAARGEGGILACSALKRRYRDRLGLGLPAPWQPIIIHLCASPAQLAERLTQRTNHFMPASLLPSQLATLEPPQPDELAWSFDATAPVQATLTHVLARLAALPDTGQAGSQPTPQQDMAAWDIITPAP</sequence>
<dbReference type="InterPro" id="IPR027417">
    <property type="entry name" value="P-loop_NTPase"/>
</dbReference>
<dbReference type="GO" id="GO:0005524">
    <property type="term" value="F:ATP binding"/>
    <property type="evidence" value="ECO:0007669"/>
    <property type="project" value="UniProtKB-KW"/>
</dbReference>
<evidence type="ECO:0000256" key="3">
    <source>
        <dbReference type="ARBA" id="ARBA00012054"/>
    </source>
</evidence>
<dbReference type="EMBL" id="CP043506">
    <property type="protein sequence ID" value="QEO17399.1"/>
    <property type="molecule type" value="Genomic_DNA"/>
</dbReference>
<evidence type="ECO:0000256" key="6">
    <source>
        <dbReference type="ARBA" id="ARBA00022777"/>
    </source>
</evidence>
<comment type="similarity">
    <text evidence="2 9">Belongs to the gluconokinase GntK/GntV family.</text>
</comment>
<dbReference type="PANTHER" id="PTHR43442:SF3">
    <property type="entry name" value="GLUCONOKINASE-RELATED"/>
    <property type="match status" value="1"/>
</dbReference>
<evidence type="ECO:0000256" key="5">
    <source>
        <dbReference type="ARBA" id="ARBA00022741"/>
    </source>
</evidence>
<evidence type="ECO:0000256" key="2">
    <source>
        <dbReference type="ARBA" id="ARBA00008420"/>
    </source>
</evidence>
<accession>A0A5C1YQ99</accession>
<reference evidence="10 11" key="1">
    <citation type="submission" date="2019-09" db="EMBL/GenBank/DDBJ databases">
        <title>Genome sequencing of strain KACC 21233.</title>
        <authorList>
            <person name="Heo J."/>
            <person name="Kim S.-J."/>
            <person name="Kim J.-S."/>
            <person name="Hong S.-B."/>
            <person name="Kwon S.-W."/>
        </authorList>
    </citation>
    <scope>NUCLEOTIDE SEQUENCE [LARGE SCALE GENOMIC DNA]</scope>
    <source>
        <strain evidence="10 11">KACC 21233</strain>
    </source>
</reference>
<evidence type="ECO:0000256" key="9">
    <source>
        <dbReference type="RuleBase" id="RU363066"/>
    </source>
</evidence>
<evidence type="ECO:0000256" key="7">
    <source>
        <dbReference type="ARBA" id="ARBA00022840"/>
    </source>
</evidence>
<evidence type="ECO:0000313" key="11">
    <source>
        <dbReference type="Proteomes" id="UP000324536"/>
    </source>
</evidence>
<dbReference type="CDD" id="cd02021">
    <property type="entry name" value="GntK"/>
    <property type="match status" value="1"/>
</dbReference>
<dbReference type="SUPFAM" id="SSF52540">
    <property type="entry name" value="P-loop containing nucleoside triphosphate hydrolases"/>
    <property type="match status" value="1"/>
</dbReference>
<dbReference type="PANTHER" id="PTHR43442">
    <property type="entry name" value="GLUCONOKINASE-RELATED"/>
    <property type="match status" value="1"/>
</dbReference>
<dbReference type="KEGG" id="acek:FLP30_06440"/>
<dbReference type="GO" id="GO:0005975">
    <property type="term" value="P:carbohydrate metabolic process"/>
    <property type="evidence" value="ECO:0007669"/>
    <property type="project" value="InterPro"/>
</dbReference>
<evidence type="ECO:0000256" key="8">
    <source>
        <dbReference type="ARBA" id="ARBA00048090"/>
    </source>
</evidence>
<dbReference type="GO" id="GO:0046316">
    <property type="term" value="F:gluconokinase activity"/>
    <property type="evidence" value="ECO:0007669"/>
    <property type="project" value="UniProtKB-EC"/>
</dbReference>
<dbReference type="Proteomes" id="UP000324536">
    <property type="component" value="Chromosome"/>
</dbReference>
<protein>
    <recommendedName>
        <fullName evidence="3 9">Gluconokinase</fullName>
        <ecNumber evidence="3 9">2.7.1.12</ecNumber>
    </recommendedName>
</protein>
<dbReference type="RefSeq" id="WP_149279077.1">
    <property type="nucleotide sequence ID" value="NZ_CP043506.1"/>
</dbReference>
<dbReference type="Pfam" id="PF13671">
    <property type="entry name" value="AAA_33"/>
    <property type="match status" value="1"/>
</dbReference>
<dbReference type="Gene3D" id="3.40.50.300">
    <property type="entry name" value="P-loop containing nucleotide triphosphate hydrolases"/>
    <property type="match status" value="1"/>
</dbReference>
<dbReference type="AlphaFoldDB" id="A0A5C1YQ99"/>